<accession>A0ABS5K4K8</accession>
<name>A0ABS5K4K8_9BACT</name>
<dbReference type="InterPro" id="IPR000421">
    <property type="entry name" value="FA58C"/>
</dbReference>
<evidence type="ECO:0000259" key="2">
    <source>
        <dbReference type="PROSITE" id="PS50853"/>
    </source>
</evidence>
<dbReference type="RefSeq" id="WP_212223917.1">
    <property type="nucleotide sequence ID" value="NZ_JAGUCN010000001.1"/>
</dbReference>
<evidence type="ECO:0000313" key="4">
    <source>
        <dbReference type="Proteomes" id="UP000721861"/>
    </source>
</evidence>
<feature type="domain" description="F5/8 type C" evidence="1">
    <location>
        <begin position="203"/>
        <end position="356"/>
    </location>
</feature>
<dbReference type="InterPro" id="IPR013783">
    <property type="entry name" value="Ig-like_fold"/>
</dbReference>
<dbReference type="InterPro" id="IPR033431">
    <property type="entry name" value="DUF5126"/>
</dbReference>
<dbReference type="PROSITE" id="PS50022">
    <property type="entry name" value="FA58C_3"/>
    <property type="match status" value="1"/>
</dbReference>
<dbReference type="SUPFAM" id="SSF49785">
    <property type="entry name" value="Galactose-binding domain-like"/>
    <property type="match status" value="1"/>
</dbReference>
<dbReference type="PROSITE" id="PS50853">
    <property type="entry name" value="FN3"/>
    <property type="match status" value="1"/>
</dbReference>
<sequence>MKPIYKFLSLMLVGSMLLACEKEEGKTTPPGPVSNIEAISDYGSVKLSWTNPTDEDLFYVDINYTDEKGKARSVKASKYSQEKVIEGFGNTEPNNFTLTAYDQNGNASEKQSVTASANTPPYELVIGTVDLKPDFGGVKVSWVNETGKKVKVVVSYTDEDQQEQSVSFNALETGVGSIGGLAVQEYTFSVIATDVYEHKSEPVIVTATPLVEEQIDRTGWAVVDFSSEEPAEGAPNGLVTASFDGELGTFWHTQWNGGSPDYPHWFIIDMGQQIAVSKFECYRRQGDSRGQTKMQLLGSIDGVTWTDYGEFDFDATIDDGQQFAIAGSPQMRYFKYVAVEGSNFFAFLAEIYIYGGVIQ</sequence>
<organism evidence="3 4">
    <name type="scientific">Carboxylicivirga mesophila</name>
    <dbReference type="NCBI Taxonomy" id="1166478"/>
    <lineage>
        <taxon>Bacteria</taxon>
        <taxon>Pseudomonadati</taxon>
        <taxon>Bacteroidota</taxon>
        <taxon>Bacteroidia</taxon>
        <taxon>Marinilabiliales</taxon>
        <taxon>Marinilabiliaceae</taxon>
        <taxon>Carboxylicivirga</taxon>
    </lineage>
</organism>
<dbReference type="PROSITE" id="PS51257">
    <property type="entry name" value="PROKAR_LIPOPROTEIN"/>
    <property type="match status" value="1"/>
</dbReference>
<protein>
    <submittedName>
        <fullName evidence="3">DUF4959 domain-containing protein</fullName>
    </submittedName>
</protein>
<proteinExistence type="predicted"/>
<dbReference type="EMBL" id="JAGUCN010000001">
    <property type="protein sequence ID" value="MBS2209946.1"/>
    <property type="molecule type" value="Genomic_DNA"/>
</dbReference>
<evidence type="ECO:0000259" key="1">
    <source>
        <dbReference type="PROSITE" id="PS50022"/>
    </source>
</evidence>
<keyword evidence="4" id="KW-1185">Reference proteome</keyword>
<gene>
    <name evidence="3" type="ORF">KEM09_00925</name>
</gene>
<dbReference type="InterPro" id="IPR032527">
    <property type="entry name" value="DUF4959"/>
</dbReference>
<evidence type="ECO:0000313" key="3">
    <source>
        <dbReference type="EMBL" id="MBS2209946.1"/>
    </source>
</evidence>
<dbReference type="Gene3D" id="2.60.40.10">
    <property type="entry name" value="Immunoglobulins"/>
    <property type="match status" value="1"/>
</dbReference>
<dbReference type="Gene3D" id="2.60.120.260">
    <property type="entry name" value="Galactose-binding domain-like"/>
    <property type="match status" value="1"/>
</dbReference>
<reference evidence="3 4" key="1">
    <citation type="journal article" date="2014" name="Int. J. Syst. Evol. Microbiol.">
        <title>Carboxylicivirga gen. nov. in the family Marinilabiliaceae with two novel species, Carboxylicivirga mesophila sp. nov. and Carboxylicivirga taeanensis sp. nov., and reclassification of Cytophaga fermentans as Saccharicrinis fermentans gen. nov., comb. nov.</title>
        <authorList>
            <person name="Yang S.H."/>
            <person name="Seo H.S."/>
            <person name="Woo J.H."/>
            <person name="Oh H.M."/>
            <person name="Jang H."/>
            <person name="Lee J.H."/>
            <person name="Kim S.J."/>
            <person name="Kwon K.K."/>
        </authorList>
    </citation>
    <scope>NUCLEOTIDE SEQUENCE [LARGE SCALE GENOMIC DNA]</scope>
    <source>
        <strain evidence="3 4">JCM 18290</strain>
    </source>
</reference>
<feature type="domain" description="Fibronectin type-III" evidence="2">
    <location>
        <begin position="29"/>
        <end position="122"/>
    </location>
</feature>
<dbReference type="Pfam" id="PF17166">
    <property type="entry name" value="DUF5126"/>
    <property type="match status" value="1"/>
</dbReference>
<comment type="caution">
    <text evidence="3">The sequence shown here is derived from an EMBL/GenBank/DDBJ whole genome shotgun (WGS) entry which is preliminary data.</text>
</comment>
<dbReference type="InterPro" id="IPR008979">
    <property type="entry name" value="Galactose-bd-like_sf"/>
</dbReference>
<dbReference type="Pfam" id="PF00754">
    <property type="entry name" value="F5_F8_type_C"/>
    <property type="match status" value="1"/>
</dbReference>
<dbReference type="Proteomes" id="UP000721861">
    <property type="component" value="Unassembled WGS sequence"/>
</dbReference>
<dbReference type="Pfam" id="PF16323">
    <property type="entry name" value="DUF4959"/>
    <property type="match status" value="1"/>
</dbReference>
<dbReference type="InterPro" id="IPR003961">
    <property type="entry name" value="FN3_dom"/>
</dbReference>